<dbReference type="GO" id="GO:0005634">
    <property type="term" value="C:nucleus"/>
    <property type="evidence" value="ECO:0007669"/>
    <property type="project" value="UniProtKB-ARBA"/>
</dbReference>
<feature type="region of interest" description="Disordered" evidence="3">
    <location>
        <begin position="326"/>
        <end position="354"/>
    </location>
</feature>
<evidence type="ECO:0000313" key="5">
    <source>
        <dbReference type="EMBL" id="KAF1002628.1"/>
    </source>
</evidence>
<dbReference type="PANTHER" id="PTHR12460">
    <property type="entry name" value="CYCLIN-DEPENDENT KINASE INHIBITOR-RELATED PROTEIN"/>
    <property type="match status" value="1"/>
</dbReference>
<dbReference type="SUPFAM" id="SSF48464">
    <property type="entry name" value="ENTH/VHS domain"/>
    <property type="match status" value="1"/>
</dbReference>
<keyword evidence="2" id="KW-0175">Coiled coil</keyword>
<evidence type="ECO:0000313" key="6">
    <source>
        <dbReference type="Proteomes" id="UP000593563"/>
    </source>
</evidence>
<reference evidence="5" key="1">
    <citation type="submission" date="2020-01" db="EMBL/GenBank/DDBJ databases">
        <title>The Celery Genome Sequence Reveals Sequential Paleo-tetraploidization, Resistance Gene Elimination, Karyotype Evolution, and Functional Innovation in Apiales.</title>
        <authorList>
            <person name="Song X."/>
        </authorList>
    </citation>
    <scope>NUCLEOTIDE SEQUENCE</scope>
    <source>
        <tissue evidence="5">Leaf</tissue>
    </source>
</reference>
<sequence length="533" mass="59260">MSMLLNFAQHSDSMLLAVPFESKVICFKGLPVFHFSSRLLSFMMGSTFKPHILVEKLVKLNSSQQSIETLSHWCIFHMNKAKNVVETWDRQFHCSPREQRLAFLYLANDILQNSRRKGSDFVSEFWKVLPDALHVVLNNGDKSERNAALRLIKIWEERKVFGSQGQLLKEELVGKNLNIGIISGPPPGFKLPNSGGNALDKIASAYQVLKGDQLNEETILHKCMNAIRYIEKVDKDIGGSINSEQLIQSGTVEEIKGQQAILMGCIKQLIDVQSCRTSLVSYLTEALREQELKLSHLQHQLQDAQSQTERAENLCQQIINNVPSLAEKTKESHSASEDKEKLHQTEENSKSSVAAPVTAFTSTVQVPAYGMPSFASDGVIVNTVKGLSDDHPPEKKLKLESDHSVFLKTQDPQPPVPPYPHPDSLQHHVAITSKELTPQDQPPLPSSPPPMPPLPPSNPFPGPQFMPSAGLMASVPFNYSPIQQQRPPFPYPAIGPEYTGSSNFPAPPAMYYQNPGIFYGQQTFPATPASRQL</sequence>
<accession>A0A6L5BAV3</accession>
<organism evidence="5 6">
    <name type="scientific">Apium graveolens</name>
    <name type="common">Celery</name>
    <dbReference type="NCBI Taxonomy" id="4045"/>
    <lineage>
        <taxon>Eukaryota</taxon>
        <taxon>Viridiplantae</taxon>
        <taxon>Streptophyta</taxon>
        <taxon>Embryophyta</taxon>
        <taxon>Tracheophyta</taxon>
        <taxon>Spermatophyta</taxon>
        <taxon>Magnoliopsida</taxon>
        <taxon>eudicotyledons</taxon>
        <taxon>Gunneridae</taxon>
        <taxon>Pentapetalae</taxon>
        <taxon>asterids</taxon>
        <taxon>campanulids</taxon>
        <taxon>Apiales</taxon>
        <taxon>Apiaceae</taxon>
        <taxon>Apioideae</taxon>
        <taxon>apioid superclade</taxon>
        <taxon>Apieae</taxon>
        <taxon>Apium</taxon>
    </lineage>
</organism>
<dbReference type="PANTHER" id="PTHR12460:SF23">
    <property type="entry name" value="ACTIN CYTOSKELETON-REGULATORY COMPLEX PROTEIN PAN1"/>
    <property type="match status" value="1"/>
</dbReference>
<dbReference type="EMBL" id="WRXP01000722">
    <property type="protein sequence ID" value="KAF1002628.1"/>
    <property type="molecule type" value="Genomic_DNA"/>
</dbReference>
<dbReference type="CDD" id="cd16981">
    <property type="entry name" value="CID_RPRD_like"/>
    <property type="match status" value="1"/>
</dbReference>
<dbReference type="PROSITE" id="PS51391">
    <property type="entry name" value="CID"/>
    <property type="match status" value="1"/>
</dbReference>
<feature type="region of interest" description="Disordered" evidence="3">
    <location>
        <begin position="436"/>
        <end position="464"/>
    </location>
</feature>
<dbReference type="Gene3D" id="1.25.40.90">
    <property type="match status" value="1"/>
</dbReference>
<evidence type="ECO:0000256" key="1">
    <source>
        <dbReference type="ARBA" id="ARBA00022664"/>
    </source>
</evidence>
<evidence type="ECO:0000259" key="4">
    <source>
        <dbReference type="PROSITE" id="PS51391"/>
    </source>
</evidence>
<dbReference type="Pfam" id="PF04818">
    <property type="entry name" value="CID"/>
    <property type="match status" value="1"/>
</dbReference>
<keyword evidence="1" id="KW-0507">mRNA processing</keyword>
<dbReference type="InterPro" id="IPR008942">
    <property type="entry name" value="ENTH_VHS"/>
</dbReference>
<feature type="coiled-coil region" evidence="2">
    <location>
        <begin position="287"/>
        <end position="321"/>
    </location>
</feature>
<feature type="compositionally biased region" description="Basic and acidic residues" evidence="3">
    <location>
        <begin position="327"/>
        <end position="349"/>
    </location>
</feature>
<evidence type="ECO:0000256" key="2">
    <source>
        <dbReference type="SAM" id="Coils"/>
    </source>
</evidence>
<dbReference type="GO" id="GO:0000993">
    <property type="term" value="F:RNA polymerase II complex binding"/>
    <property type="evidence" value="ECO:0007669"/>
    <property type="project" value="TreeGrafter"/>
</dbReference>
<protein>
    <recommendedName>
        <fullName evidence="4">CID domain-containing protein</fullName>
    </recommendedName>
</protein>
<dbReference type="Proteomes" id="UP000593563">
    <property type="component" value="Unassembled WGS sequence"/>
</dbReference>
<keyword evidence="6" id="KW-1185">Reference proteome</keyword>
<name>A0A6L5BAV3_APIGR</name>
<evidence type="ECO:0000256" key="3">
    <source>
        <dbReference type="SAM" id="MobiDB-lite"/>
    </source>
</evidence>
<comment type="caution">
    <text evidence="5">The sequence shown here is derived from an EMBL/GenBank/DDBJ whole genome shotgun (WGS) entry which is preliminary data.</text>
</comment>
<dbReference type="SMART" id="SM00582">
    <property type="entry name" value="RPR"/>
    <property type="match status" value="1"/>
</dbReference>
<dbReference type="GO" id="GO:0031124">
    <property type="term" value="P:mRNA 3'-end processing"/>
    <property type="evidence" value="ECO:0007669"/>
    <property type="project" value="TreeGrafter"/>
</dbReference>
<dbReference type="AlphaFoldDB" id="A0A6L5BAV3"/>
<gene>
    <name evidence="5" type="ORF">AG4045_018511</name>
</gene>
<feature type="domain" description="CID" evidence="4">
    <location>
        <begin position="45"/>
        <end position="177"/>
    </location>
</feature>
<proteinExistence type="predicted"/>
<dbReference type="InterPro" id="IPR006569">
    <property type="entry name" value="CID_dom"/>
</dbReference>
<feature type="compositionally biased region" description="Pro residues" evidence="3">
    <location>
        <begin position="440"/>
        <end position="464"/>
    </location>
</feature>
<dbReference type="FunFam" id="1.25.40.90:FF:000018">
    <property type="entry name" value="ENTH/VHS family protein isoform 1"/>
    <property type="match status" value="1"/>
</dbReference>